<keyword evidence="1" id="KW-0812">Transmembrane</keyword>
<gene>
    <name evidence="3" type="ORF">A3G99_00580</name>
</gene>
<keyword evidence="1" id="KW-1133">Transmembrane helix</keyword>
<proteinExistence type="predicted"/>
<organism evidence="3 4">
    <name type="scientific">Candidatus Zambryskibacteria bacterium RIFCSPLOWO2_12_FULL_39_23</name>
    <dbReference type="NCBI Taxonomy" id="1802776"/>
    <lineage>
        <taxon>Bacteria</taxon>
        <taxon>Candidatus Zambryskiibacteriota</taxon>
    </lineage>
</organism>
<protein>
    <recommendedName>
        <fullName evidence="2">NAD(P)-binding domain-containing protein</fullName>
    </recommendedName>
</protein>
<dbReference type="Proteomes" id="UP000176558">
    <property type="component" value="Unassembled WGS sequence"/>
</dbReference>
<dbReference type="AlphaFoldDB" id="A0A1G2UUM8"/>
<keyword evidence="1" id="KW-0472">Membrane</keyword>
<reference evidence="3 4" key="1">
    <citation type="journal article" date="2016" name="Nat. Commun.">
        <title>Thousands of microbial genomes shed light on interconnected biogeochemical processes in an aquifer system.</title>
        <authorList>
            <person name="Anantharaman K."/>
            <person name="Brown C.T."/>
            <person name="Hug L.A."/>
            <person name="Sharon I."/>
            <person name="Castelle C.J."/>
            <person name="Probst A.J."/>
            <person name="Thomas B.C."/>
            <person name="Singh A."/>
            <person name="Wilkins M.J."/>
            <person name="Karaoz U."/>
            <person name="Brodie E.L."/>
            <person name="Williams K.H."/>
            <person name="Hubbard S.S."/>
            <person name="Banfield J.F."/>
        </authorList>
    </citation>
    <scope>NUCLEOTIDE SEQUENCE [LARGE SCALE GENOMIC DNA]</scope>
</reference>
<name>A0A1G2UUM8_9BACT</name>
<dbReference type="InterPro" id="IPR016040">
    <property type="entry name" value="NAD(P)-bd_dom"/>
</dbReference>
<feature type="domain" description="NAD(P)-binding" evidence="2">
    <location>
        <begin position="8"/>
        <end position="149"/>
    </location>
</feature>
<dbReference type="InterPro" id="IPR036291">
    <property type="entry name" value="NAD(P)-bd_dom_sf"/>
</dbReference>
<dbReference type="Pfam" id="PF13460">
    <property type="entry name" value="NAD_binding_10"/>
    <property type="match status" value="1"/>
</dbReference>
<evidence type="ECO:0000256" key="1">
    <source>
        <dbReference type="SAM" id="Phobius"/>
    </source>
</evidence>
<dbReference type="Gene3D" id="3.40.50.720">
    <property type="entry name" value="NAD(P)-binding Rossmann-like Domain"/>
    <property type="match status" value="1"/>
</dbReference>
<evidence type="ECO:0000313" key="4">
    <source>
        <dbReference type="Proteomes" id="UP000176558"/>
    </source>
</evidence>
<comment type="caution">
    <text evidence="3">The sequence shown here is derived from an EMBL/GenBank/DDBJ whole genome shotgun (WGS) entry which is preliminary data.</text>
</comment>
<dbReference type="PANTHER" id="PTHR43245:SF58">
    <property type="entry name" value="BLL5923 PROTEIN"/>
    <property type="match status" value="1"/>
</dbReference>
<dbReference type="PANTHER" id="PTHR43245">
    <property type="entry name" value="BIFUNCTIONAL POLYMYXIN RESISTANCE PROTEIN ARNA"/>
    <property type="match status" value="1"/>
</dbReference>
<dbReference type="SUPFAM" id="SSF51735">
    <property type="entry name" value="NAD(P)-binding Rossmann-fold domains"/>
    <property type="match status" value="1"/>
</dbReference>
<evidence type="ECO:0000313" key="3">
    <source>
        <dbReference type="EMBL" id="OHB13074.1"/>
    </source>
</evidence>
<feature type="transmembrane region" description="Helical" evidence="1">
    <location>
        <begin position="232"/>
        <end position="256"/>
    </location>
</feature>
<dbReference type="InterPro" id="IPR050177">
    <property type="entry name" value="Lipid_A_modif_metabolic_enz"/>
</dbReference>
<accession>A0A1G2UUM8</accession>
<dbReference type="EMBL" id="MHWT01000005">
    <property type="protein sequence ID" value="OHB13074.1"/>
    <property type="molecule type" value="Genomic_DNA"/>
</dbReference>
<evidence type="ECO:0000259" key="2">
    <source>
        <dbReference type="Pfam" id="PF13460"/>
    </source>
</evidence>
<sequence>MKKIFITGASSFLSGSLVDILKNRYDITLLEHKKALYSKDGDEIKIVQGSLENVEEWGKAIFETDIIIHLAGVTHPKNIGLYKKINTDGTSALVSVSEKYRVKQFIFISTSAVGKNCGAYGKSKMEAEVILKRSKVPYTILRVGPSYSDNFEGKEGLASLVKLARKSPILPYLTDNNIKFSPIHKDDVVNSIIATVDNKETIFKTYTLNGPEILSTKEVLSRVLNKNKTRKILIPIPTFLAKIIFFFFSKIIKILAPDQMQRMLSKKEPLSQNVLIDLKISPRKFLK</sequence>